<dbReference type="Proteomes" id="UP001497535">
    <property type="component" value="Unassembled WGS sequence"/>
</dbReference>
<comment type="caution">
    <text evidence="1">The sequence shown here is derived from an EMBL/GenBank/DDBJ whole genome shotgun (WGS) entry which is preliminary data.</text>
</comment>
<proteinExistence type="predicted"/>
<accession>A0ACB0YFV4</accession>
<gene>
    <name evidence="1" type="ORF">MENTE1834_LOCUS11679</name>
</gene>
<sequence length="63" mass="7121">MRCLCGGCCARLGNERVGLKIRRRSLLCGCCLCCRCRCRSLLLLRLRRLFPPASCFVAPNVFI</sequence>
<dbReference type="EMBL" id="CAVMJV010000011">
    <property type="protein sequence ID" value="CAK5045132.1"/>
    <property type="molecule type" value="Genomic_DNA"/>
</dbReference>
<keyword evidence="2" id="KW-1185">Reference proteome</keyword>
<organism evidence="1 2">
    <name type="scientific">Meloidogyne enterolobii</name>
    <name type="common">Root-knot nematode worm</name>
    <name type="synonym">Meloidogyne mayaguensis</name>
    <dbReference type="NCBI Taxonomy" id="390850"/>
    <lineage>
        <taxon>Eukaryota</taxon>
        <taxon>Metazoa</taxon>
        <taxon>Ecdysozoa</taxon>
        <taxon>Nematoda</taxon>
        <taxon>Chromadorea</taxon>
        <taxon>Rhabditida</taxon>
        <taxon>Tylenchina</taxon>
        <taxon>Tylenchomorpha</taxon>
        <taxon>Tylenchoidea</taxon>
        <taxon>Meloidogynidae</taxon>
        <taxon>Meloidogyninae</taxon>
        <taxon>Meloidogyne</taxon>
    </lineage>
</organism>
<name>A0ACB0YFV4_MELEN</name>
<protein>
    <submittedName>
        <fullName evidence="1">Uncharacterized protein</fullName>
    </submittedName>
</protein>
<reference evidence="1" key="1">
    <citation type="submission" date="2023-11" db="EMBL/GenBank/DDBJ databases">
        <authorList>
            <person name="Poullet M."/>
        </authorList>
    </citation>
    <scope>NUCLEOTIDE SEQUENCE</scope>
    <source>
        <strain evidence="1">E1834</strain>
    </source>
</reference>
<evidence type="ECO:0000313" key="2">
    <source>
        <dbReference type="Proteomes" id="UP001497535"/>
    </source>
</evidence>
<evidence type="ECO:0000313" key="1">
    <source>
        <dbReference type="EMBL" id="CAK5045132.1"/>
    </source>
</evidence>